<keyword evidence="2" id="KW-1185">Reference proteome</keyword>
<evidence type="ECO:0000313" key="1">
    <source>
        <dbReference type="EMBL" id="MBC6451359.1"/>
    </source>
</evidence>
<gene>
    <name evidence="1" type="ORF">GPZ80_29790</name>
</gene>
<dbReference type="EMBL" id="JABVED010000028">
    <property type="protein sequence ID" value="MBC6451359.1"/>
    <property type="molecule type" value="Genomic_DNA"/>
</dbReference>
<proteinExistence type="predicted"/>
<name>A0ABR7LFB3_9PSEU</name>
<reference evidence="1 2" key="1">
    <citation type="submission" date="2020-06" db="EMBL/GenBank/DDBJ databases">
        <title>Actinokineospora xiongansis sp. nov., isolated from soil of Baiyangdian.</title>
        <authorList>
            <person name="Zhang X."/>
        </authorList>
    </citation>
    <scope>NUCLEOTIDE SEQUENCE [LARGE SCALE GENOMIC DNA]</scope>
    <source>
        <strain evidence="1 2">HBU206404</strain>
    </source>
</reference>
<comment type="caution">
    <text evidence="1">The sequence shown here is derived from an EMBL/GenBank/DDBJ whole genome shotgun (WGS) entry which is preliminary data.</text>
</comment>
<evidence type="ECO:0000313" key="2">
    <source>
        <dbReference type="Proteomes" id="UP000734823"/>
    </source>
</evidence>
<evidence type="ECO:0008006" key="3">
    <source>
        <dbReference type="Google" id="ProtNLM"/>
    </source>
</evidence>
<organism evidence="1 2">
    <name type="scientific">Actinokineospora xionganensis</name>
    <dbReference type="NCBI Taxonomy" id="2684470"/>
    <lineage>
        <taxon>Bacteria</taxon>
        <taxon>Bacillati</taxon>
        <taxon>Actinomycetota</taxon>
        <taxon>Actinomycetes</taxon>
        <taxon>Pseudonocardiales</taxon>
        <taxon>Pseudonocardiaceae</taxon>
        <taxon>Actinokineospora</taxon>
    </lineage>
</organism>
<accession>A0ABR7LFB3</accession>
<protein>
    <recommendedName>
        <fullName evidence="3">Flp pilus-assembly TadE/G-like protein</fullName>
    </recommendedName>
</protein>
<dbReference type="Proteomes" id="UP000734823">
    <property type="component" value="Unassembled WGS sequence"/>
</dbReference>
<sequence>MAVILVAGIILLLGLVADGAAKLQALARADTIAAETVRAALTAVDARGPTTTLDAPTAVQFGQSYLSRAGYPGTVEVTGPRTVRVTVNVTGPYPLGIFGGSYDAVGTATGELNVGVRTGDP</sequence>